<dbReference type="GO" id="GO:0045936">
    <property type="term" value="P:negative regulation of phosphate metabolic process"/>
    <property type="evidence" value="ECO:0007669"/>
    <property type="project" value="InterPro"/>
</dbReference>
<evidence type="ECO:0000256" key="2">
    <source>
        <dbReference type="ARBA" id="ARBA00008107"/>
    </source>
</evidence>
<comment type="function">
    <text evidence="7 8">Plays a role in the regulation of phosphate uptake.</text>
</comment>
<evidence type="ECO:0000256" key="3">
    <source>
        <dbReference type="ARBA" id="ARBA00011738"/>
    </source>
</evidence>
<dbReference type="PANTHER" id="PTHR42930">
    <property type="entry name" value="PHOSPHATE-SPECIFIC TRANSPORT SYSTEM ACCESSORY PROTEIN PHOU"/>
    <property type="match status" value="1"/>
</dbReference>
<dbReference type="RefSeq" id="WP_097279404.1">
    <property type="nucleotide sequence ID" value="NZ_OCNJ01000005.1"/>
</dbReference>
<keyword evidence="5 8" id="KW-0963">Cytoplasm</keyword>
<feature type="domain" description="PhoU" evidence="10">
    <location>
        <begin position="24"/>
        <end position="112"/>
    </location>
</feature>
<dbReference type="AlphaFoldDB" id="A0A286GJW5"/>
<evidence type="ECO:0000256" key="4">
    <source>
        <dbReference type="ARBA" id="ARBA00022448"/>
    </source>
</evidence>
<evidence type="ECO:0000256" key="1">
    <source>
        <dbReference type="ARBA" id="ARBA00004496"/>
    </source>
</evidence>
<dbReference type="Pfam" id="PF01895">
    <property type="entry name" value="PhoU"/>
    <property type="match status" value="2"/>
</dbReference>
<feature type="region of interest" description="Disordered" evidence="9">
    <location>
        <begin position="220"/>
        <end position="251"/>
    </location>
</feature>
<keyword evidence="4 8" id="KW-0813">Transport</keyword>
<dbReference type="Gene3D" id="1.20.58.220">
    <property type="entry name" value="Phosphate transport system protein phou homolog 2, domain 2"/>
    <property type="match status" value="1"/>
</dbReference>
<dbReference type="Proteomes" id="UP000219621">
    <property type="component" value="Unassembled WGS sequence"/>
</dbReference>
<dbReference type="GO" id="GO:0006817">
    <property type="term" value="P:phosphate ion transport"/>
    <property type="evidence" value="ECO:0007669"/>
    <property type="project" value="UniProtKB-KW"/>
</dbReference>
<dbReference type="InterPro" id="IPR038078">
    <property type="entry name" value="PhoU-like_sf"/>
</dbReference>
<evidence type="ECO:0000313" key="11">
    <source>
        <dbReference type="EMBL" id="SOD95818.1"/>
    </source>
</evidence>
<name>A0A286GJW5_9PROT</name>
<keyword evidence="12" id="KW-1185">Reference proteome</keyword>
<dbReference type="InterPro" id="IPR028366">
    <property type="entry name" value="PhoU"/>
</dbReference>
<evidence type="ECO:0000256" key="5">
    <source>
        <dbReference type="ARBA" id="ARBA00022490"/>
    </source>
</evidence>
<dbReference type="GO" id="GO:0030643">
    <property type="term" value="P:intracellular phosphate ion homeostasis"/>
    <property type="evidence" value="ECO:0007669"/>
    <property type="project" value="InterPro"/>
</dbReference>
<sequence length="251" mass="27543">MEQRSSDHTVSAFGEELRDLGDMIVRMGGLAEAQLASSLQALSRRDSDLAAKVVTADAKVDEMEREVDACVVRLIALRQPVADDLRNAVGALKIAADIERIGDYAANVAKRVLVLNQLPLVRPVAGVPSMGRIVQELINDVLDAYVERDVRKAIDVWQRDEEVDELHTSLFRELVTDMMEDPRNITACTHLMFIAKNIERIGDHATNIAETIHFLVQGTPLRGQRPKGADQDYSLPPGGTDAPAPAKDATE</sequence>
<evidence type="ECO:0000256" key="9">
    <source>
        <dbReference type="SAM" id="MobiDB-lite"/>
    </source>
</evidence>
<dbReference type="GO" id="GO:0005737">
    <property type="term" value="C:cytoplasm"/>
    <property type="evidence" value="ECO:0007669"/>
    <property type="project" value="UniProtKB-SubCell"/>
</dbReference>
<evidence type="ECO:0000259" key="10">
    <source>
        <dbReference type="Pfam" id="PF01895"/>
    </source>
</evidence>
<evidence type="ECO:0000256" key="8">
    <source>
        <dbReference type="PIRNR" id="PIRNR003107"/>
    </source>
</evidence>
<reference evidence="11 12" key="1">
    <citation type="submission" date="2017-09" db="EMBL/GenBank/DDBJ databases">
        <authorList>
            <person name="Ehlers B."/>
            <person name="Leendertz F.H."/>
        </authorList>
    </citation>
    <scope>NUCLEOTIDE SEQUENCE [LARGE SCALE GENOMIC DNA]</scope>
    <source>
        <strain evidence="11 12">USBA 140</strain>
    </source>
</reference>
<gene>
    <name evidence="11" type="ORF">SAMN05421508_10512</name>
</gene>
<evidence type="ECO:0000256" key="6">
    <source>
        <dbReference type="ARBA" id="ARBA00022592"/>
    </source>
</evidence>
<dbReference type="FunFam" id="1.20.58.220:FF:000004">
    <property type="entry name" value="Phosphate-specific transport system accessory protein PhoU"/>
    <property type="match status" value="1"/>
</dbReference>
<dbReference type="PIRSF" id="PIRSF003107">
    <property type="entry name" value="PhoU"/>
    <property type="match status" value="1"/>
</dbReference>
<organism evidence="11 12">
    <name type="scientific">Caenispirillum bisanense</name>
    <dbReference type="NCBI Taxonomy" id="414052"/>
    <lineage>
        <taxon>Bacteria</taxon>
        <taxon>Pseudomonadati</taxon>
        <taxon>Pseudomonadota</taxon>
        <taxon>Alphaproteobacteria</taxon>
        <taxon>Rhodospirillales</taxon>
        <taxon>Novispirillaceae</taxon>
        <taxon>Caenispirillum</taxon>
    </lineage>
</organism>
<dbReference type="InterPro" id="IPR026022">
    <property type="entry name" value="PhoU_dom"/>
</dbReference>
<protein>
    <recommendedName>
        <fullName evidence="8">Phosphate-specific transport system accessory protein PhoU</fullName>
    </recommendedName>
</protein>
<evidence type="ECO:0000313" key="12">
    <source>
        <dbReference type="Proteomes" id="UP000219621"/>
    </source>
</evidence>
<dbReference type="OrthoDB" id="9814256at2"/>
<evidence type="ECO:0000256" key="7">
    <source>
        <dbReference type="ARBA" id="ARBA00056181"/>
    </source>
</evidence>
<dbReference type="NCBIfam" id="TIGR02135">
    <property type="entry name" value="phoU_full"/>
    <property type="match status" value="1"/>
</dbReference>
<comment type="similarity">
    <text evidence="2 8">Belongs to the PhoU family.</text>
</comment>
<comment type="subunit">
    <text evidence="3 8">Homodimer.</text>
</comment>
<accession>A0A286GJW5</accession>
<dbReference type="PANTHER" id="PTHR42930:SF3">
    <property type="entry name" value="PHOSPHATE-SPECIFIC TRANSPORT SYSTEM ACCESSORY PROTEIN PHOU"/>
    <property type="match status" value="1"/>
</dbReference>
<dbReference type="EMBL" id="OCNJ01000005">
    <property type="protein sequence ID" value="SOD95818.1"/>
    <property type="molecule type" value="Genomic_DNA"/>
</dbReference>
<comment type="subcellular location">
    <subcellularLocation>
        <location evidence="1 8">Cytoplasm</location>
    </subcellularLocation>
</comment>
<keyword evidence="6 8" id="KW-0592">Phosphate transport</keyword>
<proteinExistence type="inferred from homology"/>
<dbReference type="SUPFAM" id="SSF109755">
    <property type="entry name" value="PhoU-like"/>
    <property type="match status" value="1"/>
</dbReference>
<feature type="domain" description="PhoU" evidence="10">
    <location>
        <begin position="128"/>
        <end position="211"/>
    </location>
</feature>